<dbReference type="CDD" id="cd07216">
    <property type="entry name" value="Pat17_PNPLA8_PNPLA9_like3"/>
    <property type="match status" value="1"/>
</dbReference>
<evidence type="ECO:0000256" key="1">
    <source>
        <dbReference type="ARBA" id="ARBA00022801"/>
    </source>
</evidence>
<dbReference type="GO" id="GO:0016042">
    <property type="term" value="P:lipid catabolic process"/>
    <property type="evidence" value="ECO:0007669"/>
    <property type="project" value="UniProtKB-UniRule"/>
</dbReference>
<evidence type="ECO:0000256" key="3">
    <source>
        <dbReference type="ARBA" id="ARBA00023098"/>
    </source>
</evidence>
<evidence type="ECO:0000313" key="8">
    <source>
        <dbReference type="Proteomes" id="UP000275078"/>
    </source>
</evidence>
<proteinExistence type="predicted"/>
<feature type="region of interest" description="Disordered" evidence="5">
    <location>
        <begin position="341"/>
        <end position="403"/>
    </location>
</feature>
<evidence type="ECO:0000313" key="7">
    <source>
        <dbReference type="EMBL" id="RPA74027.1"/>
    </source>
</evidence>
<evidence type="ECO:0000256" key="5">
    <source>
        <dbReference type="SAM" id="MobiDB-lite"/>
    </source>
</evidence>
<dbReference type="GO" id="GO:0019369">
    <property type="term" value="P:arachidonate metabolic process"/>
    <property type="evidence" value="ECO:0007669"/>
    <property type="project" value="TreeGrafter"/>
</dbReference>
<protein>
    <recommendedName>
        <fullName evidence="6">PNPLA domain-containing protein</fullName>
    </recommendedName>
</protein>
<dbReference type="PANTHER" id="PTHR24185">
    <property type="entry name" value="CALCIUM-INDEPENDENT PHOSPHOLIPASE A2-GAMMA"/>
    <property type="match status" value="1"/>
</dbReference>
<evidence type="ECO:0000256" key="2">
    <source>
        <dbReference type="ARBA" id="ARBA00022963"/>
    </source>
</evidence>
<feature type="short sequence motif" description="GXSXG" evidence="4">
    <location>
        <begin position="48"/>
        <end position="52"/>
    </location>
</feature>
<keyword evidence="2 4" id="KW-0442">Lipid degradation</keyword>
<dbReference type="InterPro" id="IPR002182">
    <property type="entry name" value="NB-ARC"/>
</dbReference>
<keyword evidence="3 4" id="KW-0443">Lipid metabolism</keyword>
<organism evidence="7 8">
    <name type="scientific">Ascobolus immersus RN42</name>
    <dbReference type="NCBI Taxonomy" id="1160509"/>
    <lineage>
        <taxon>Eukaryota</taxon>
        <taxon>Fungi</taxon>
        <taxon>Dikarya</taxon>
        <taxon>Ascomycota</taxon>
        <taxon>Pezizomycotina</taxon>
        <taxon>Pezizomycetes</taxon>
        <taxon>Pezizales</taxon>
        <taxon>Ascobolaceae</taxon>
        <taxon>Ascobolus</taxon>
    </lineage>
</organism>
<name>A0A3N4HLA2_ASCIM</name>
<keyword evidence="8" id="KW-1185">Reference proteome</keyword>
<dbReference type="SUPFAM" id="SSF52540">
    <property type="entry name" value="P-loop containing nucleoside triphosphate hydrolases"/>
    <property type="match status" value="1"/>
</dbReference>
<accession>A0A3N4HLA2</accession>
<dbReference type="OrthoDB" id="5430240at2759"/>
<dbReference type="GO" id="GO:0016020">
    <property type="term" value="C:membrane"/>
    <property type="evidence" value="ECO:0007669"/>
    <property type="project" value="TreeGrafter"/>
</dbReference>
<gene>
    <name evidence="7" type="ORF">BJ508DRAFT_41320</name>
</gene>
<dbReference type="PROSITE" id="PS51635">
    <property type="entry name" value="PNPLA"/>
    <property type="match status" value="1"/>
</dbReference>
<dbReference type="STRING" id="1160509.A0A3N4HLA2"/>
<dbReference type="SUPFAM" id="SSF52151">
    <property type="entry name" value="FabD/lysophospholipase-like"/>
    <property type="match status" value="1"/>
</dbReference>
<dbReference type="Proteomes" id="UP000275078">
    <property type="component" value="Unassembled WGS sequence"/>
</dbReference>
<dbReference type="Pfam" id="PF00931">
    <property type="entry name" value="NB-ARC"/>
    <property type="match status" value="1"/>
</dbReference>
<dbReference type="GO" id="GO:0047499">
    <property type="term" value="F:calcium-independent phospholipase A2 activity"/>
    <property type="evidence" value="ECO:0007669"/>
    <property type="project" value="TreeGrafter"/>
</dbReference>
<dbReference type="Gene3D" id="3.40.1090.10">
    <property type="entry name" value="Cytosolic phospholipase A2 catalytic domain"/>
    <property type="match status" value="1"/>
</dbReference>
<reference evidence="7 8" key="1">
    <citation type="journal article" date="2018" name="Nat. Ecol. Evol.">
        <title>Pezizomycetes genomes reveal the molecular basis of ectomycorrhizal truffle lifestyle.</title>
        <authorList>
            <person name="Murat C."/>
            <person name="Payen T."/>
            <person name="Noel B."/>
            <person name="Kuo A."/>
            <person name="Morin E."/>
            <person name="Chen J."/>
            <person name="Kohler A."/>
            <person name="Krizsan K."/>
            <person name="Balestrini R."/>
            <person name="Da Silva C."/>
            <person name="Montanini B."/>
            <person name="Hainaut M."/>
            <person name="Levati E."/>
            <person name="Barry K.W."/>
            <person name="Belfiori B."/>
            <person name="Cichocki N."/>
            <person name="Clum A."/>
            <person name="Dockter R.B."/>
            <person name="Fauchery L."/>
            <person name="Guy J."/>
            <person name="Iotti M."/>
            <person name="Le Tacon F."/>
            <person name="Lindquist E.A."/>
            <person name="Lipzen A."/>
            <person name="Malagnac F."/>
            <person name="Mello A."/>
            <person name="Molinier V."/>
            <person name="Miyauchi S."/>
            <person name="Poulain J."/>
            <person name="Riccioni C."/>
            <person name="Rubini A."/>
            <person name="Sitrit Y."/>
            <person name="Splivallo R."/>
            <person name="Traeger S."/>
            <person name="Wang M."/>
            <person name="Zifcakova L."/>
            <person name="Wipf D."/>
            <person name="Zambonelli A."/>
            <person name="Paolocci F."/>
            <person name="Nowrousian M."/>
            <person name="Ottonello S."/>
            <person name="Baldrian P."/>
            <person name="Spatafora J.W."/>
            <person name="Henrissat B."/>
            <person name="Nagy L.G."/>
            <person name="Aury J.M."/>
            <person name="Wincker P."/>
            <person name="Grigoriev I.V."/>
            <person name="Bonfante P."/>
            <person name="Martin F.M."/>
        </authorList>
    </citation>
    <scope>NUCLEOTIDE SEQUENCE [LARGE SCALE GENOMIC DNA]</scope>
    <source>
        <strain evidence="7 8">RN42</strain>
    </source>
</reference>
<dbReference type="GO" id="GO:0043531">
    <property type="term" value="F:ADP binding"/>
    <property type="evidence" value="ECO:0007669"/>
    <property type="project" value="InterPro"/>
</dbReference>
<feature type="region of interest" description="Disordered" evidence="5">
    <location>
        <begin position="1085"/>
        <end position="1109"/>
    </location>
</feature>
<feature type="active site" description="Proton acceptor" evidence="4">
    <location>
        <position position="193"/>
    </location>
</feature>
<sequence>MADANRPLRLLALDGGGVRGLTSLLILETLMHQLGDAKPCEHFDMIAGTSTGGLIAIMLGLLEMDVKTCIKAYRQLAKRVFKPRTIARFLGRFGANAAGLSAFDEGELEEAIRAVLKGHGFPSGDGPLLMNETKRCKVFVMATMDNAKHVRLRSYRHPYEVPIDISIVKAARATSAAPGFFPTLVLPGFTFYDGALGNNNPTAELVREATEMFENRPIGCIVSIGTGVSRSEDLGGGKSLMKVAKTCAHIATNTENAHQAFLKDHCNERADGKYANKYFRFNVLDGCQGVGLEEWDKDKQMTQATKGYLSTGEVQRDMRNCIACIKDTSYLCPPFSPTLRPVSPTPSFDPTVRVSPPPPHDPYSPPPNRPNFAQQSSHHELVHRGHSPQPSFADNDVRGFNPEGLPRHFNENGNGYNDFGMPPEKIWGNLEYHSLREASHYCPRQPIMDGILENLEKNRMCTLVGIGGSGKTQLALKIAHNEKRQYTTVFWFECCDHENLTQSFFKIGLMLGVASHKTATMRDNAISRRHDQDYIVEVKRWLGHRLGQWLLVFDNCDDVKVLEDLKNYFPQDLSKGHIIVTSRKEDAFHLVADGLQVGGLEPPEAIELLFKHAGVRNPTDKDKVHAEEIVLMLDCLALAVDLAGGFIRKQSSSLMKYVTLYNKNKDAVLKKLLTEGRSGTYPSTVFCAWDLSIKQMKPGARNLIFLIAFLDRTNVRVDLFKRCCQARKRWGSDGLIRIVEPEEAGVPTWLTDIVLEKQRDESKYIDKILYPTREVDDFKMAELISEITSFSFAKIEKPKGSALYEYADGSVYEAKVSDSEEVLAIHPLLHEIARLYLEEPERLEFAGYAQKMLWHSIDDDVDECFRHVAEPIYRPMITLGGGATIDPVRLALRLDETYRHLRHFLKTVLTEKMTEVPEIGSFPSLLVCFDLLYLVRTSNEKGKASKDPFGLLDQSCGWDKLNNEIKRARLLSRPNILEQWMGLASRAPEIWRKEFEPPSLFERVAKSEAMLYRGYKRKKKNDGKNNGLNFLNDTKLLQGQLPLERDVYAPIWMNILRGAESVRNWIPDYERRVDEQFYKAQTAEWVGEKPKEDAQKPIGPAPPPPEAVEDWRCGKALEQLNATYTNRIVELDDDDE</sequence>
<dbReference type="AlphaFoldDB" id="A0A3N4HLA2"/>
<dbReference type="InterPro" id="IPR027417">
    <property type="entry name" value="P-loop_NTPase"/>
</dbReference>
<dbReference type="InterPro" id="IPR016035">
    <property type="entry name" value="Acyl_Trfase/lysoPLipase"/>
</dbReference>
<feature type="short sequence motif" description="GXGXXG" evidence="4">
    <location>
        <begin position="15"/>
        <end position="20"/>
    </location>
</feature>
<dbReference type="InterPro" id="IPR002641">
    <property type="entry name" value="PNPLA_dom"/>
</dbReference>
<dbReference type="PANTHER" id="PTHR24185:SF1">
    <property type="entry name" value="CALCIUM-INDEPENDENT PHOSPHOLIPASE A2-GAMMA"/>
    <property type="match status" value="1"/>
</dbReference>
<feature type="compositionally biased region" description="Pro residues" evidence="5">
    <location>
        <begin position="355"/>
        <end position="369"/>
    </location>
</feature>
<feature type="active site" description="Nucleophile" evidence="4">
    <location>
        <position position="50"/>
    </location>
</feature>
<evidence type="ECO:0000256" key="4">
    <source>
        <dbReference type="PROSITE-ProRule" id="PRU01161"/>
    </source>
</evidence>
<feature type="short sequence motif" description="DGA/G" evidence="4">
    <location>
        <begin position="193"/>
        <end position="195"/>
    </location>
</feature>
<dbReference type="EMBL" id="ML119803">
    <property type="protein sequence ID" value="RPA74027.1"/>
    <property type="molecule type" value="Genomic_DNA"/>
</dbReference>
<evidence type="ECO:0000259" key="6">
    <source>
        <dbReference type="PROSITE" id="PS51635"/>
    </source>
</evidence>
<dbReference type="GO" id="GO:0046486">
    <property type="term" value="P:glycerolipid metabolic process"/>
    <property type="evidence" value="ECO:0007669"/>
    <property type="project" value="UniProtKB-ARBA"/>
</dbReference>
<dbReference type="Gene3D" id="3.40.50.300">
    <property type="entry name" value="P-loop containing nucleotide triphosphate hydrolases"/>
    <property type="match status" value="1"/>
</dbReference>
<dbReference type="Pfam" id="PF01734">
    <property type="entry name" value="Patatin"/>
    <property type="match status" value="1"/>
</dbReference>
<keyword evidence="1 4" id="KW-0378">Hydrolase</keyword>
<feature type="domain" description="PNPLA" evidence="6">
    <location>
        <begin position="11"/>
        <end position="206"/>
    </location>
</feature>
<feature type="compositionally biased region" description="Basic and acidic residues" evidence="5">
    <location>
        <begin position="1086"/>
        <end position="1095"/>
    </location>
</feature>